<keyword evidence="8" id="KW-0902">Two-component regulatory system</keyword>
<sequence>MKKVHKKNKHNAKKKEAYKQEHLTKNSIMLEDVAYDNAALQSTLGLGDTQSLLNLLHELILQSYKIEKEFKDFKVLIESVLEMIPQAVIVFNENGSLFYQNKKASNLKGLLDIDLNFSSEFEVKIDNNVYLMQSSKISHKQIITATNITEQKRQERLASMGQVSAHLAHEIRNPIGSLSLLAGVLSKRVDEKSMEIVDEMKKSIWRVERIIKSTLLFSKGVQANKQQHFFADFKQSLEQVISEYGYTKEIEVIFEIEHNDAFHVDFSLYEIALHNMLCNAIDAIEEGECESGKIRICFFKDDDMILCRIYDNGKEIEDITSLFEAFKTTKLKGHGLGLALSRQIALAHDGELCANNTEGKFFEIRVPLTPLCSGE</sequence>
<dbReference type="SUPFAM" id="SSF55874">
    <property type="entry name" value="ATPase domain of HSP90 chaperone/DNA topoisomerase II/histidine kinase"/>
    <property type="match status" value="1"/>
</dbReference>
<evidence type="ECO:0000256" key="2">
    <source>
        <dbReference type="ARBA" id="ARBA00012438"/>
    </source>
</evidence>
<dbReference type="Proteomes" id="UP000029857">
    <property type="component" value="Unassembled WGS sequence"/>
</dbReference>
<dbReference type="EC" id="2.7.13.3" evidence="2"/>
<name>A0A4U8UAQ9_9HELI</name>
<evidence type="ECO:0000256" key="8">
    <source>
        <dbReference type="ARBA" id="ARBA00023012"/>
    </source>
</evidence>
<evidence type="ECO:0000256" key="3">
    <source>
        <dbReference type="ARBA" id="ARBA00022553"/>
    </source>
</evidence>
<dbReference type="PANTHER" id="PTHR43065:SF10">
    <property type="entry name" value="PEROXIDE STRESS-ACTIVATED HISTIDINE KINASE MAK3"/>
    <property type="match status" value="1"/>
</dbReference>
<dbReference type="InterPro" id="IPR005467">
    <property type="entry name" value="His_kinase_dom"/>
</dbReference>
<proteinExistence type="predicted"/>
<dbReference type="EMBL" id="JRPJ02000003">
    <property type="protein sequence ID" value="TLE11800.1"/>
    <property type="molecule type" value="Genomic_DNA"/>
</dbReference>
<dbReference type="PANTHER" id="PTHR43065">
    <property type="entry name" value="SENSOR HISTIDINE KINASE"/>
    <property type="match status" value="1"/>
</dbReference>
<dbReference type="InterPro" id="IPR036890">
    <property type="entry name" value="HATPase_C_sf"/>
</dbReference>
<dbReference type="Gene3D" id="3.30.565.10">
    <property type="entry name" value="Histidine kinase-like ATPase, C-terminal domain"/>
    <property type="match status" value="1"/>
</dbReference>
<accession>A0A4U8UAQ9</accession>
<dbReference type="InterPro" id="IPR036097">
    <property type="entry name" value="HisK_dim/P_sf"/>
</dbReference>
<dbReference type="GO" id="GO:0000155">
    <property type="term" value="F:phosphorelay sensor kinase activity"/>
    <property type="evidence" value="ECO:0007669"/>
    <property type="project" value="InterPro"/>
</dbReference>
<keyword evidence="3" id="KW-0597">Phosphoprotein</keyword>
<evidence type="ECO:0000256" key="6">
    <source>
        <dbReference type="ARBA" id="ARBA00022777"/>
    </source>
</evidence>
<keyword evidence="5" id="KW-0547">Nucleotide-binding</keyword>
<keyword evidence="7" id="KW-0067">ATP-binding</keyword>
<dbReference type="CDD" id="cd00082">
    <property type="entry name" value="HisKA"/>
    <property type="match status" value="1"/>
</dbReference>
<evidence type="ECO:0000313" key="10">
    <source>
        <dbReference type="Proteomes" id="UP000029857"/>
    </source>
</evidence>
<comment type="caution">
    <text evidence="9">The sequence shown here is derived from an EMBL/GenBank/DDBJ whole genome shotgun (WGS) entry which is preliminary data.</text>
</comment>
<dbReference type="Pfam" id="PF02518">
    <property type="entry name" value="HATPase_c"/>
    <property type="match status" value="1"/>
</dbReference>
<evidence type="ECO:0000256" key="4">
    <source>
        <dbReference type="ARBA" id="ARBA00022679"/>
    </source>
</evidence>
<dbReference type="AlphaFoldDB" id="A0A4U8UAQ9"/>
<dbReference type="SMART" id="SM00388">
    <property type="entry name" value="HisKA"/>
    <property type="match status" value="1"/>
</dbReference>
<dbReference type="PRINTS" id="PR00344">
    <property type="entry name" value="BCTRLSENSOR"/>
</dbReference>
<reference evidence="9 10" key="1">
    <citation type="journal article" date="2014" name="Genome Announc.">
        <title>Draft genome sequences of eight enterohepatic helicobacter species isolated from both laboratory and wild rodents.</title>
        <authorList>
            <person name="Sheh A."/>
            <person name="Shen Z."/>
            <person name="Fox J.G."/>
        </authorList>
    </citation>
    <scope>NUCLEOTIDE SEQUENCE [LARGE SCALE GENOMIC DNA]</scope>
    <source>
        <strain evidence="9 10">ATCC 49320</strain>
    </source>
</reference>
<evidence type="ECO:0000256" key="5">
    <source>
        <dbReference type="ARBA" id="ARBA00022741"/>
    </source>
</evidence>
<gene>
    <name evidence="9" type="ORF">LS79_001450</name>
</gene>
<dbReference type="RefSeq" id="WP_034565779.1">
    <property type="nucleotide sequence ID" value="NZ_FZMS01000010.1"/>
</dbReference>
<keyword evidence="4" id="KW-0808">Transferase</keyword>
<dbReference type="GO" id="GO:0005524">
    <property type="term" value="F:ATP binding"/>
    <property type="evidence" value="ECO:0007669"/>
    <property type="project" value="UniProtKB-KW"/>
</dbReference>
<dbReference type="PROSITE" id="PS50109">
    <property type="entry name" value="HIS_KIN"/>
    <property type="match status" value="1"/>
</dbReference>
<evidence type="ECO:0000256" key="1">
    <source>
        <dbReference type="ARBA" id="ARBA00000085"/>
    </source>
</evidence>
<keyword evidence="6 9" id="KW-0418">Kinase</keyword>
<dbReference type="InterPro" id="IPR003594">
    <property type="entry name" value="HATPase_dom"/>
</dbReference>
<dbReference type="InterPro" id="IPR003661">
    <property type="entry name" value="HisK_dim/P_dom"/>
</dbReference>
<dbReference type="Pfam" id="PF00512">
    <property type="entry name" value="HisKA"/>
    <property type="match status" value="1"/>
</dbReference>
<comment type="catalytic activity">
    <reaction evidence="1">
        <text>ATP + protein L-histidine = ADP + protein N-phospho-L-histidine.</text>
        <dbReference type="EC" id="2.7.13.3"/>
    </reaction>
</comment>
<dbReference type="SMART" id="SM00387">
    <property type="entry name" value="HATPase_c"/>
    <property type="match status" value="1"/>
</dbReference>
<protein>
    <recommendedName>
        <fullName evidence="2">histidine kinase</fullName>
        <ecNumber evidence="2">2.7.13.3</ecNumber>
    </recommendedName>
</protein>
<dbReference type="Gene3D" id="1.10.287.130">
    <property type="match status" value="1"/>
</dbReference>
<dbReference type="SUPFAM" id="SSF47384">
    <property type="entry name" value="Homodimeric domain of signal transducing histidine kinase"/>
    <property type="match status" value="1"/>
</dbReference>
<evidence type="ECO:0000313" key="9">
    <source>
        <dbReference type="EMBL" id="TLE11800.1"/>
    </source>
</evidence>
<evidence type="ECO:0000256" key="7">
    <source>
        <dbReference type="ARBA" id="ARBA00022840"/>
    </source>
</evidence>
<organism evidence="9 10">
    <name type="scientific">Helicobacter bilis</name>
    <dbReference type="NCBI Taxonomy" id="37372"/>
    <lineage>
        <taxon>Bacteria</taxon>
        <taxon>Pseudomonadati</taxon>
        <taxon>Campylobacterota</taxon>
        <taxon>Epsilonproteobacteria</taxon>
        <taxon>Campylobacterales</taxon>
        <taxon>Helicobacteraceae</taxon>
        <taxon>Helicobacter</taxon>
    </lineage>
</organism>
<dbReference type="InterPro" id="IPR004358">
    <property type="entry name" value="Sig_transdc_His_kin-like_C"/>
</dbReference>